<dbReference type="Pfam" id="PF00632">
    <property type="entry name" value="HECT"/>
    <property type="match status" value="1"/>
</dbReference>
<evidence type="ECO:0000313" key="16">
    <source>
        <dbReference type="Proteomes" id="UP000000803"/>
    </source>
</evidence>
<reference evidence="14 16" key="5">
    <citation type="journal article" date="2002" name="Genome Biol.">
        <title>Heterochromatic sequences in a Drosophila whole-genome shotgun assembly.</title>
        <authorList>
            <person name="Hoskins R.A."/>
            <person name="Smith C.D."/>
            <person name="Carlson J.W."/>
            <person name="Carvalho A.B."/>
            <person name="Halpern A."/>
            <person name="Kaminker J.S."/>
            <person name="Kennedy C."/>
            <person name="Mungall C.J."/>
            <person name="Sullivan B.A."/>
            <person name="Sutton G.G."/>
            <person name="Yasuhara J.C."/>
            <person name="Wakimoto B.T."/>
            <person name="Myers E.W."/>
            <person name="Celniker S.E."/>
            <person name="Rubin G.M."/>
            <person name="Karpen G.H."/>
        </authorList>
    </citation>
    <scope>NUCLEOTIDE SEQUENCE [LARGE SCALE GENOMIC DNA]</scope>
    <source>
        <strain evidence="16">Berkeley</strain>
    </source>
</reference>
<reference evidence="14" key="14">
    <citation type="submission" date="2022-11" db="EMBL/GenBank/DDBJ databases">
        <authorList>
            <consortium name="FlyBase"/>
        </authorList>
    </citation>
    <scope>NUCLEOTIDE SEQUENCE</scope>
</reference>
<organism evidence="14 16">
    <name type="scientific">Drosophila melanogaster</name>
    <name type="common">Fruit fly</name>
    <dbReference type="NCBI Taxonomy" id="7227"/>
    <lineage>
        <taxon>Eukaryota</taxon>
        <taxon>Metazoa</taxon>
        <taxon>Ecdysozoa</taxon>
        <taxon>Arthropoda</taxon>
        <taxon>Hexapoda</taxon>
        <taxon>Insecta</taxon>
        <taxon>Pterygota</taxon>
        <taxon>Neoptera</taxon>
        <taxon>Endopterygota</taxon>
        <taxon>Diptera</taxon>
        <taxon>Brachycera</taxon>
        <taxon>Muscomorpha</taxon>
        <taxon>Ephydroidea</taxon>
        <taxon>Drosophilidae</taxon>
        <taxon>Drosophila</taxon>
        <taxon>Sophophora</taxon>
    </lineage>
</organism>
<evidence type="ECO:0000256" key="10">
    <source>
        <dbReference type="SAM" id="MobiDB-lite"/>
    </source>
</evidence>
<dbReference type="InterPro" id="IPR035983">
    <property type="entry name" value="Hect_E3_ubiquitin_ligase"/>
</dbReference>
<reference evidence="14 16" key="6">
    <citation type="journal article" date="2005" name="PLoS Comput. Biol.">
        <title>Combined evidence annotation of transposable elements in genome sequences.</title>
        <authorList>
            <person name="Quesneville H."/>
            <person name="Bergman C.M."/>
            <person name="Andrieu O."/>
            <person name="Autard D."/>
            <person name="Nouaud D."/>
            <person name="Ashburner M."/>
            <person name="Anxolabehere D."/>
        </authorList>
    </citation>
    <scope>NUCLEOTIDE SEQUENCE [LARGE SCALE GENOMIC DNA]</scope>
    <source>
        <strain evidence="16">Berkeley</strain>
    </source>
</reference>
<evidence type="ECO:0000256" key="7">
    <source>
        <dbReference type="PIRNR" id="PIRNR001569"/>
    </source>
</evidence>
<reference evidence="14" key="11">
    <citation type="journal article" date="2015" name="G3 (Bethesda)">
        <title>Gene Model Annotations for Drosophila melanogaster: The Rule-Benders.</title>
        <authorList>
            <consortium name="FlyBase Consortium"/>
            <person name="Crosby M.A."/>
            <person name="Gramates L.S."/>
            <person name="Dos Santos G."/>
            <person name="Matthews B.B."/>
            <person name="St Pierre S.E."/>
            <person name="Zhou P."/>
            <person name="Schroeder A.J."/>
            <person name="Falls K."/>
            <person name="Emmert D.B."/>
            <person name="Russo S.M."/>
            <person name="Gelbart W.M."/>
            <person name="null"/>
        </authorList>
    </citation>
    <scope>NUCLEOTIDE SEQUENCE</scope>
</reference>
<feature type="domain" description="WW" evidence="12">
    <location>
        <begin position="395"/>
        <end position="428"/>
    </location>
</feature>
<evidence type="ECO:0000313" key="14">
    <source>
        <dbReference type="EMBL" id="AAF51312.1"/>
    </source>
</evidence>
<dbReference type="Pfam" id="PF00168">
    <property type="entry name" value="C2"/>
    <property type="match status" value="1"/>
</dbReference>
<feature type="region of interest" description="Disordered" evidence="10">
    <location>
        <begin position="226"/>
        <end position="297"/>
    </location>
</feature>
<dbReference type="PROSITE" id="PS50020">
    <property type="entry name" value="WW_DOMAIN_2"/>
    <property type="match status" value="4"/>
</dbReference>
<dbReference type="Gene3D" id="3.30.2160.10">
    <property type="entry name" value="Hect, E3 ligase catalytic domain"/>
    <property type="match status" value="1"/>
</dbReference>
<dbReference type="SMR" id="B7YZY9"/>
<dbReference type="InterPro" id="IPR000569">
    <property type="entry name" value="HECT_dom"/>
</dbReference>
<dbReference type="EMBL" id="AE014134">
    <property type="protein sequence ID" value="AAF51312.1"/>
    <property type="molecule type" value="Genomic_DNA"/>
</dbReference>
<reference evidence="14" key="13">
    <citation type="submission" date="2022-11" db="EMBL/GenBank/DDBJ databases">
        <title>Drosophila melanogaster release 4 sequence.</title>
        <authorList>
            <consortium name="Berkeley Drosophila Genome Project"/>
            <person name="Celniker S."/>
            <person name="Carlson J."/>
            <person name="Wan K."/>
            <person name="Pfeiffer B."/>
            <person name="Frise E."/>
            <person name="George R."/>
            <person name="Hoskins R."/>
            <person name="Stapleton M."/>
            <person name="Pacleb J."/>
            <person name="Park S."/>
            <person name="Svirskas R."/>
            <person name="Smith E."/>
            <person name="Yu C."/>
            <person name="Rubin G."/>
        </authorList>
    </citation>
    <scope>NUCLEOTIDE SEQUENCE</scope>
</reference>
<evidence type="ECO:0000259" key="11">
    <source>
        <dbReference type="PROSITE" id="PS50004"/>
    </source>
</evidence>
<dbReference type="Pfam" id="PF00397">
    <property type="entry name" value="WW"/>
    <property type="match status" value="4"/>
</dbReference>
<feature type="domain" description="HECT" evidence="13">
    <location>
        <begin position="615"/>
        <end position="949"/>
    </location>
</feature>
<dbReference type="FunFam" id="2.20.70.10:FF:000005">
    <property type="entry name" value="E3 ubiquitin-protein ligase"/>
    <property type="match status" value="1"/>
</dbReference>
<keyword evidence="3 7" id="KW-0808">Transferase</keyword>
<dbReference type="GeneID" id="33379"/>
<dbReference type="FunFam" id="2.60.40.150:FF:000221">
    <property type="entry name" value="E3 ubiquitin-protein ligase"/>
    <property type="match status" value="1"/>
</dbReference>
<dbReference type="FunFam" id="3.90.1750.10:FF:000002">
    <property type="entry name" value="E3 ubiquitin-protein ligase"/>
    <property type="match status" value="1"/>
</dbReference>
<dbReference type="FlyBase" id="FBgn0003557">
    <property type="gene designation" value="Su(dx)"/>
</dbReference>
<dbReference type="PIRSF" id="PIRSF001569">
    <property type="entry name" value="E3_ub_ligase_SMURF1"/>
    <property type="match status" value="1"/>
</dbReference>
<keyword evidence="5 7" id="KW-0833">Ubl conjugation pathway</keyword>
<dbReference type="Gene3D" id="2.20.70.10">
    <property type="match status" value="3"/>
</dbReference>
<feature type="domain" description="WW" evidence="12">
    <location>
        <begin position="477"/>
        <end position="510"/>
    </location>
</feature>
<dbReference type="Gene3D" id="3.30.2410.10">
    <property type="entry name" value="Hect, E3 ligase catalytic domain"/>
    <property type="match status" value="1"/>
</dbReference>
<dbReference type="HOGENOM" id="CLU_002173_0_1_1"/>
<dbReference type="FunFam" id="3.30.2410.10:FF:000002">
    <property type="entry name" value="E3 ubiquitin-protein ligase HECW2"/>
    <property type="match status" value="1"/>
</dbReference>
<dbReference type="GO" id="GO:0016567">
    <property type="term" value="P:protein ubiquitination"/>
    <property type="evidence" value="ECO:0007669"/>
    <property type="project" value="UniProtKB-UniPathway"/>
</dbReference>
<evidence type="ECO:0000256" key="4">
    <source>
        <dbReference type="ARBA" id="ARBA00022737"/>
    </source>
</evidence>
<dbReference type="KEGG" id="dme:Dmel_CG4244"/>
<reference evidence="14 16" key="8">
    <citation type="journal article" date="2007" name="Science">
        <title>The Release 5.1 annotation of Drosophila melanogaster heterochromatin.</title>
        <authorList>
            <person name="Smith C.D."/>
            <person name="Shu S."/>
            <person name="Mungall C.J."/>
            <person name="Karpen G.H."/>
        </authorList>
    </citation>
    <scope>NUCLEOTIDE SEQUENCE [LARGE SCALE GENOMIC DNA]</scope>
    <source>
        <strain evidence="16">Berkeley</strain>
    </source>
</reference>
<comment type="pathway">
    <text evidence="2 7">Protein modification; protein ubiquitination.</text>
</comment>
<dbReference type="EMBL" id="AE014134">
    <property type="protein sequence ID" value="AGB92436.1"/>
    <property type="molecule type" value="Genomic_DNA"/>
</dbReference>
<reference evidence="16" key="3">
    <citation type="journal article" date="2002" name="Genome Biol.">
        <title>Annotation of the Drosophila melanogaster euchromatic genome: a systematic review.</title>
        <authorList>
            <person name="Misra S."/>
            <person name="Crosby M.A."/>
            <person name="Mungall C.J."/>
            <person name="Matthews B.B."/>
            <person name="Campbell K.S."/>
            <person name="Hradecky P."/>
            <person name="Huang Y."/>
            <person name="Kaminker J.S."/>
            <person name="Millburn G.H."/>
            <person name="Prochnik S.E."/>
            <person name="Smith C.D."/>
            <person name="Tupy J.L."/>
            <person name="Whitfied E.J."/>
            <person name="Bayraktaroglu L."/>
            <person name="Berman B.P."/>
            <person name="Bettencourt B.R."/>
            <person name="Celniker S.E."/>
            <person name="de Grey A.D."/>
            <person name="Drysdale R.A."/>
            <person name="Harris N.L."/>
            <person name="Richter J."/>
            <person name="Russo S."/>
            <person name="Schroeder A.J."/>
            <person name="Shu S.Q."/>
            <person name="Stapleton M."/>
            <person name="Yamada C."/>
            <person name="Ashburner M."/>
            <person name="Gelbart W.M."/>
            <person name="Rubin G.M."/>
            <person name="Lewis S.E."/>
        </authorList>
    </citation>
    <scope>GENOME REANNOTATION</scope>
    <source>
        <strain evidence="16">Berkeley</strain>
    </source>
</reference>
<dbReference type="GO" id="GO:0045746">
    <property type="term" value="P:negative regulation of Notch signaling pathway"/>
    <property type="evidence" value="ECO:0007669"/>
    <property type="project" value="UniProtKB-ARBA"/>
</dbReference>
<feature type="region of interest" description="Disordered" evidence="10">
    <location>
        <begin position="1"/>
        <end position="45"/>
    </location>
</feature>
<dbReference type="FunFam" id="2.20.70.10:FF:000068">
    <property type="entry name" value="E3 ubiquitin-protein ligase"/>
    <property type="match status" value="1"/>
</dbReference>
<dbReference type="CDD" id="cd00078">
    <property type="entry name" value="HECTc"/>
    <property type="match status" value="1"/>
</dbReference>
<proteinExistence type="evidence at protein level"/>
<accession>B7YZY9</accession>
<evidence type="ECO:0000256" key="2">
    <source>
        <dbReference type="ARBA" id="ARBA00004906"/>
    </source>
</evidence>
<dbReference type="EC" id="2.3.2.26" evidence="7"/>
<dbReference type="PANTHER" id="PTHR11254:SF429">
    <property type="entry name" value="E3 UBIQUITIN-PROTEIN LIGASE SU(DX)"/>
    <property type="match status" value="1"/>
</dbReference>
<dbReference type="CTD" id="33379"/>
<dbReference type="FunFam" id="3.30.2160.10:FF:000003">
    <property type="entry name" value="E3 ubiquitin-protein ligase"/>
    <property type="match status" value="1"/>
</dbReference>
<dbReference type="InterPro" id="IPR036020">
    <property type="entry name" value="WW_dom_sf"/>
</dbReference>
<dbReference type="Proteomes" id="UP000000803">
    <property type="component" value="Chromosome 2L"/>
</dbReference>
<evidence type="ECO:0000259" key="12">
    <source>
        <dbReference type="PROSITE" id="PS50020"/>
    </source>
</evidence>
<dbReference type="Gene3D" id="3.90.1750.10">
    <property type="entry name" value="Hect, E3 ligase catalytic domains"/>
    <property type="match status" value="1"/>
</dbReference>
<dbReference type="SUPFAM" id="SSF49562">
    <property type="entry name" value="C2 domain (Calcium/lipid-binding domain, CaLB)"/>
    <property type="match status" value="1"/>
</dbReference>
<dbReference type="GO" id="GO:0045807">
    <property type="term" value="P:positive regulation of endocytosis"/>
    <property type="evidence" value="ECO:0007669"/>
    <property type="project" value="UniProtKB-ARBA"/>
</dbReference>
<dbReference type="SUPFAM" id="SSF56204">
    <property type="entry name" value="Hect, E3 ligase catalytic domain"/>
    <property type="match status" value="1"/>
</dbReference>
<dbReference type="GO" id="GO:0005737">
    <property type="term" value="C:cytoplasm"/>
    <property type="evidence" value="ECO:0007669"/>
    <property type="project" value="UniProtKB-ARBA"/>
</dbReference>
<feature type="compositionally biased region" description="Low complexity" evidence="10">
    <location>
        <begin position="261"/>
        <end position="271"/>
    </location>
</feature>
<dbReference type="FunFam" id="2.20.70.10:FF:000084">
    <property type="entry name" value="E3 ubiquitin-protein ligase"/>
    <property type="match status" value="1"/>
</dbReference>
<dbReference type="InterPro" id="IPR050409">
    <property type="entry name" value="E3_ubiq-protein_ligase"/>
</dbReference>
<dbReference type="GO" id="GO:0031623">
    <property type="term" value="P:receptor internalization"/>
    <property type="evidence" value="ECO:0007669"/>
    <property type="project" value="UniProtKB-ARBA"/>
</dbReference>
<dbReference type="InterPro" id="IPR000008">
    <property type="entry name" value="C2_dom"/>
</dbReference>
<dbReference type="AlphaFoldDB" id="B7YZY9"/>
<dbReference type="InterPro" id="IPR024928">
    <property type="entry name" value="E3_ub_ligase_SMURF1"/>
</dbReference>
<dbReference type="PROSITE" id="PS50004">
    <property type="entry name" value="C2"/>
    <property type="match status" value="1"/>
</dbReference>
<reference evidence="16" key="2">
    <citation type="journal article" date="2002" name="Genome Biol.">
        <title>Finishing a whole-genome shotgun: release 3 of the Drosophila melanogaster euchromatic genome sequence.</title>
        <authorList>
            <person name="Celniker S.E."/>
            <person name="Wheeler D.A."/>
            <person name="Kronmiller B."/>
            <person name="Carlson J.W."/>
            <person name="Halpern A."/>
            <person name="Patel S."/>
            <person name="Adams M."/>
            <person name="Champe M."/>
            <person name="Dugan S.P."/>
            <person name="Frise E."/>
            <person name="Hodgson A."/>
            <person name="George R.A."/>
            <person name="Hoskins R.A."/>
            <person name="Laverty T."/>
            <person name="Muzny D.M."/>
            <person name="Nelson C.R."/>
            <person name="Pacleb J.M."/>
            <person name="Park S."/>
            <person name="Pfeiffer B.D."/>
            <person name="Richards S."/>
            <person name="Sodergren E.J."/>
            <person name="Svirskas R."/>
            <person name="Tabor P.E."/>
            <person name="Wan K."/>
            <person name="Stapleton M."/>
            <person name="Sutton G.G."/>
            <person name="Venter C."/>
            <person name="Weinstock G."/>
            <person name="Scherer S.E."/>
            <person name="Myers E.W."/>
            <person name="Gibbs R.A."/>
            <person name="Rubin G.M."/>
        </authorList>
    </citation>
    <scope>NUCLEOTIDE SEQUENCE [LARGE SCALE GENOMIC DNA]</scope>
    <source>
        <strain evidence="16">Berkeley</strain>
    </source>
</reference>
<dbReference type="SUPFAM" id="SSF51045">
    <property type="entry name" value="WW domain"/>
    <property type="match status" value="4"/>
</dbReference>
<feature type="active site" description="Glycyl thioester intermediate" evidence="8 9">
    <location>
        <position position="917"/>
    </location>
</feature>
<dbReference type="PROSITE" id="PS50237">
    <property type="entry name" value="HECT"/>
    <property type="match status" value="1"/>
</dbReference>
<dbReference type="RefSeq" id="NP_001259898.1">
    <property type="nucleotide sequence ID" value="NM_001272969.1"/>
</dbReference>
<feature type="region of interest" description="Disordered" evidence="10">
    <location>
        <begin position="330"/>
        <end position="366"/>
    </location>
</feature>
<dbReference type="InterPro" id="IPR001202">
    <property type="entry name" value="WW_dom"/>
</dbReference>
<reference evidence="14 16" key="9">
    <citation type="journal article" date="2007" name="Science">
        <title>Sequence finishing and mapping of Drosophila melanogaster heterochromatin.</title>
        <authorList>
            <person name="Hoskins R.A."/>
            <person name="Carlson J.W."/>
            <person name="Kennedy C."/>
            <person name="Acevedo D."/>
            <person name="Evans-Holm M."/>
            <person name="Frise E."/>
            <person name="Wan K.H."/>
            <person name="Park S."/>
            <person name="Mendez-Lago M."/>
            <person name="Rossi F."/>
            <person name="Villasante A."/>
            <person name="Dimitri P."/>
            <person name="Karpen G.H."/>
            <person name="Celniker S.E."/>
        </authorList>
    </citation>
    <scope>NUCLEOTIDE SEQUENCE [LARGE SCALE GENOMIC DNA]</scope>
    <source>
        <strain evidence="16">Berkeley</strain>
    </source>
</reference>
<dbReference type="RefSeq" id="NP_722754.1">
    <property type="nucleotide sequence ID" value="NM_164449.2"/>
</dbReference>
<dbReference type="GO" id="GO:0048666">
    <property type="term" value="P:neuron development"/>
    <property type="evidence" value="ECO:0007669"/>
    <property type="project" value="UniProtKB-ARBA"/>
</dbReference>
<dbReference type="UniPathway" id="UPA00143"/>
<feature type="domain" description="WW" evidence="12">
    <location>
        <begin position="363"/>
        <end position="396"/>
    </location>
</feature>
<dbReference type="OMA" id="YNGRCEY"/>
<evidence type="ECO:0000259" key="13">
    <source>
        <dbReference type="PROSITE" id="PS50237"/>
    </source>
</evidence>
<dbReference type="RefSeq" id="NP_722753.1">
    <property type="nucleotide sequence ID" value="NM_164448.2"/>
</dbReference>
<keyword evidence="17" id="KW-1267">Proteomics identification</keyword>
<evidence type="ECO:0000256" key="3">
    <source>
        <dbReference type="ARBA" id="ARBA00022679"/>
    </source>
</evidence>
<evidence type="ECO:0000256" key="8">
    <source>
        <dbReference type="PIRSR" id="PIRSR001569-1"/>
    </source>
</evidence>
<comment type="catalytic activity">
    <reaction evidence="1 7">
        <text>S-ubiquitinyl-[E2 ubiquitin-conjugating enzyme]-L-cysteine + [acceptor protein]-L-lysine = [E2 ubiquitin-conjugating enzyme]-L-cysteine + N(6)-ubiquitinyl-[acceptor protein]-L-lysine.</text>
        <dbReference type="EC" id="2.3.2.26"/>
    </reaction>
</comment>
<feature type="domain" description="C2" evidence="11">
    <location>
        <begin position="30"/>
        <end position="146"/>
    </location>
</feature>
<evidence type="ECO:0000256" key="1">
    <source>
        <dbReference type="ARBA" id="ARBA00000885"/>
    </source>
</evidence>
<dbReference type="EMBL" id="AE014134">
    <property type="protein sequence ID" value="AGB92435.1"/>
    <property type="molecule type" value="Genomic_DNA"/>
</dbReference>
<dbReference type="Bgee" id="FBgn0003557">
    <property type="expression patterns" value="Expressed in adult abdominal pericardial cell (Drosophila) in dorsal vessel heart and 222 other cell types or tissues"/>
</dbReference>
<dbReference type="BioGRID-ORCS" id="33379">
    <property type="hits" value="0 hits in 3 CRISPR screens"/>
</dbReference>
<evidence type="ECO:0000313" key="15">
    <source>
        <dbReference type="FlyBase" id="FBgn0003557"/>
    </source>
</evidence>
<dbReference type="InterPro" id="IPR035892">
    <property type="entry name" value="C2_domain_sf"/>
</dbReference>
<keyword evidence="4" id="KW-0677">Repeat</keyword>
<reference evidence="14" key="10">
    <citation type="journal article" date="2015" name="G3 (Bethesda)">
        <title>Gene Model Annotations for Drosophila melanogaster: Impact of High-Throughput Data.</title>
        <authorList>
            <consortium name="FlyBase Consortium"/>
            <person name="Matthews B.B."/>
            <person name="Dos Santos G."/>
            <person name="Crosby M.A."/>
            <person name="Emmert D.B."/>
            <person name="St Pierre S.E."/>
            <person name="Gramates L.S."/>
            <person name="Zhou P."/>
            <person name="Schroeder A.J."/>
            <person name="Falls K."/>
            <person name="Strelets V."/>
            <person name="Russo S.M."/>
            <person name="Gelbart W.M."/>
            <person name="null"/>
        </authorList>
    </citation>
    <scope>NUCLEOTIDE SEQUENCE</scope>
</reference>
<reference evidence="14" key="12">
    <citation type="journal article" date="2015" name="Genome Res.">
        <title>The Release 6 reference sequence of the Drosophila melanogaster genome.</title>
        <authorList>
            <person name="Hoskins R.A."/>
            <person name="Carlson J.W."/>
            <person name="Wan K.H."/>
            <person name="Park S."/>
            <person name="Mendez I."/>
            <person name="Galle S.E."/>
            <person name="Booth B.W."/>
            <person name="Pfeiffer B.D."/>
            <person name="George R.A."/>
            <person name="Svirskas R."/>
            <person name="Krzywinski M."/>
            <person name="Schein J."/>
            <person name="Accardo M.C."/>
            <person name="Damia E."/>
            <person name="Messina G."/>
            <person name="Mendez-Lago M."/>
            <person name="de Pablos B."/>
            <person name="Demakova O.V."/>
            <person name="Andreyeva E.N."/>
            <person name="Boldyreva L.V."/>
            <person name="Marra M."/>
            <person name="Carvalho A.B."/>
            <person name="Dimitri P."/>
            <person name="Villasante A."/>
            <person name="Zhimulev I.F."/>
            <person name="Rubin G.M."/>
            <person name="Karpen G.H."/>
            <person name="Celniker S.E."/>
        </authorList>
    </citation>
    <scope>NUCLEOTIDE SEQUENCE</scope>
</reference>
<dbReference type="SMART" id="SM00119">
    <property type="entry name" value="HECTc"/>
    <property type="match status" value="1"/>
</dbReference>
<feature type="compositionally biased region" description="Polar residues" evidence="10">
    <location>
        <begin position="347"/>
        <end position="359"/>
    </location>
</feature>
<dbReference type="VEuPathDB" id="VectorBase:FBgn0003557"/>
<evidence type="ECO:0000256" key="9">
    <source>
        <dbReference type="PROSITE-ProRule" id="PRU00104"/>
    </source>
</evidence>
<dbReference type="RefSeq" id="NP_476753.1">
    <property type="nucleotide sequence ID" value="NM_057405.3"/>
</dbReference>
<feature type="domain" description="WW" evidence="12">
    <location>
        <begin position="521"/>
        <end position="554"/>
    </location>
</feature>
<reference evidence="14" key="7">
    <citation type="submission" date="2006-08" db="EMBL/GenBank/DDBJ databases">
        <authorList>
            <person name="Celniker S."/>
            <person name="Carlson J."/>
            <person name="Wan K."/>
            <person name="Frise E."/>
            <person name="Hoskins R."/>
            <person name="Park S."/>
            <person name="Svirskas R."/>
            <person name="Rubin G."/>
        </authorList>
    </citation>
    <scope>NUCLEOTIDE SEQUENCE</scope>
</reference>
<keyword evidence="6" id="KW-0914">Notch signaling pathway</keyword>
<evidence type="ECO:0007829" key="17">
    <source>
        <dbReference type="PeptideAtlas" id="B7YZY9"/>
    </source>
</evidence>
<dbReference type="Gene3D" id="2.60.40.150">
    <property type="entry name" value="C2 domain"/>
    <property type="match status" value="1"/>
</dbReference>
<protein>
    <recommendedName>
        <fullName evidence="7">E3 ubiquitin-protein ligase</fullName>
        <ecNumber evidence="7">2.3.2.26</ecNumber>
    </recommendedName>
</protein>
<sequence length="949" mass="107966">MADGNGLPAGAASGGMEAGQTVNGAGSASPTPTSSSGAGASGSANQGYHQLSVTIEEASLRNNGFLKPNPYVELLIDSKSKRKTDLVKNSYLPKWNEEFTVLITPNSTLHFKVLDHSSFRKDAMLGERIINLAHILQHYNGRCEFLELTIDLFVTSKSDNRQTKSGELVAILNGLKLDMSKLQIQPVAGQQNGNPPVQAVNPSVVSDAAAGRSCMIYGGVRARMRLRSSSGNSNGGETRSPLPNGGGDHRRSTQAPPVWEQQQQQSQNQQQPLRMVNGSGAAVPQTAPYPQQPPAPALARPLTQVYGALPENTQPAAVYLPAGGGAAVGPPGVAGPPIEQPGVGLPVSQSTDPQLQTQPADDEPLPAGWEIRLDQYGRRYYVDHNTRSTYWEKPTPLPPGWEIRKDGRGRVYYVDHNTRKTTWQRPNSERLMHFQHWQGQRAHVVSQGNQRYLYSQQQQQPTAVTAQVTQDDEDALGPLPDGWEKKIQSDNRVYFVNHKNRTTQWEDPRTQGQEVSLINEGPLPPGWEIRYTAAGERFFVDHNTRRTTFEDPRPGAPKGAKGVYGVPRAYERSFRWKLSQFRYLCQSNALPSHIKITVTRQTLFEDSYHQIMRLPAYELRRRLYIIFRGEEGLDYGGVSREWFFLLSHEVLNPMYCLFEYANKNNYSLQINPASYVNPDHLQYFKFIGRFIAMALYHGRFIYSGFTMPFYKRMLNKKLTIKDIETIDPEFYNSLIWVKDNNIDECGLELWFSVDFEVLGQIIHHELKENGEKERVTEENKEEYITLMTEWRMTRGIEQQTKTFLEGFNEVVPLEWLKYFDERELELILCGMQDVDVEDWQRNTIYRHYNRNSKQVVWFWQFVRETDNEKRARLLQFVTGTCRVPVGGFAELMGSNGPQRFCIEKVGKETWLPRSHTCFNRLDLPPYKSYDQLVEKLTFAIEETEGFCQE</sequence>
<dbReference type="GO" id="GO:0007219">
    <property type="term" value="P:Notch signaling pathway"/>
    <property type="evidence" value="ECO:0007669"/>
    <property type="project" value="UniProtKB-KW"/>
</dbReference>
<dbReference type="GO" id="GO:0006511">
    <property type="term" value="P:ubiquitin-dependent protein catabolic process"/>
    <property type="evidence" value="ECO:0007669"/>
    <property type="project" value="InterPro"/>
</dbReference>
<evidence type="ECO:0000256" key="6">
    <source>
        <dbReference type="ARBA" id="ARBA00022976"/>
    </source>
</evidence>
<dbReference type="GO" id="GO:0008586">
    <property type="term" value="P:imaginal disc-derived wing vein morphogenesis"/>
    <property type="evidence" value="ECO:0007669"/>
    <property type="project" value="UniProtKB-ARBA"/>
</dbReference>
<dbReference type="RefSeq" id="NP_001259899.1">
    <property type="nucleotide sequence ID" value="NM_001272970.1"/>
</dbReference>
<dbReference type="AGR" id="FB:FBgn0003557"/>
<dbReference type="DNASU" id="33379"/>
<gene>
    <name evidence="14 15" type="primary">Su(dx)</name>
    <name evidence="14" type="synonym">AIP4</name>
    <name evidence="14" type="synonym">anon-WO0073329.1</name>
    <name evidence="14" type="synonym">anon-WO0073329.2</name>
    <name evidence="14" type="synonym">anon-WO0073329.4</name>
    <name evidence="14" type="synonym">Dmel\CG4244</name>
    <name evidence="14" type="synonym">ITCH</name>
    <name evidence="14" type="synonym">Itch</name>
    <name evidence="14" type="synonym">Su (Dx)</name>
    <name evidence="14" type="synonym">Su(deltex)</name>
    <name evidence="14" type="synonym">Su(DX)</name>
    <name evidence="14" type="synonym">Su(Dx)</name>
    <name evidence="14" type="synonym">su(dx)</name>
    <name evidence="14 15" type="ORF">CG4244</name>
    <name evidence="14" type="ORF">Dmel_CG4244</name>
</gene>
<feature type="compositionally biased region" description="Low complexity" evidence="10">
    <location>
        <begin position="24"/>
        <end position="44"/>
    </location>
</feature>
<dbReference type="SMART" id="SM00456">
    <property type="entry name" value="WW"/>
    <property type="match status" value="4"/>
</dbReference>
<dbReference type="GO" id="GO:0005112">
    <property type="term" value="F:Notch binding"/>
    <property type="evidence" value="ECO:0007669"/>
    <property type="project" value="UniProtKB-ARBA"/>
</dbReference>
<dbReference type="CDD" id="cd00201">
    <property type="entry name" value="WW"/>
    <property type="match status" value="4"/>
</dbReference>
<dbReference type="OrthoDB" id="423283at2759"/>
<reference evidence="16" key="4">
    <citation type="journal article" date="2002" name="Genome Biol.">
        <title>The transposable elements of the Drosophila melanogaster euchromatin: a genomics perspective.</title>
        <authorList>
            <person name="Kaminker J.S."/>
            <person name="Bergman C.M."/>
            <person name="Kronmiller B."/>
            <person name="Carlson J."/>
            <person name="Svirskas R."/>
            <person name="Patel S."/>
            <person name="Frise E."/>
            <person name="Wheeler D.A."/>
            <person name="Lewis S.E."/>
            <person name="Rubin G.M."/>
            <person name="Ashburner M."/>
            <person name="Celniker S.E."/>
        </authorList>
    </citation>
    <scope>NUCLEOTIDE SEQUENCE [LARGE SCALE GENOMIC DNA]</scope>
    <source>
        <strain evidence="16">Berkeley</strain>
    </source>
</reference>
<dbReference type="PANTHER" id="PTHR11254">
    <property type="entry name" value="HECT DOMAIN UBIQUITIN-PROTEIN LIGASE"/>
    <property type="match status" value="1"/>
</dbReference>
<dbReference type="CDD" id="cd04021">
    <property type="entry name" value="C2_E3_ubiquitin_ligase"/>
    <property type="match status" value="1"/>
</dbReference>
<dbReference type="GO" id="GO:0061630">
    <property type="term" value="F:ubiquitin protein ligase activity"/>
    <property type="evidence" value="ECO:0007669"/>
    <property type="project" value="UniProtKB-EC"/>
</dbReference>
<name>B7YZY9_DROME</name>
<dbReference type="SMART" id="SM00239">
    <property type="entry name" value="C2"/>
    <property type="match status" value="1"/>
</dbReference>
<keyword evidence="16" id="KW-1185">Reference proteome</keyword>
<evidence type="ECO:0000256" key="5">
    <source>
        <dbReference type="ARBA" id="ARBA00022786"/>
    </source>
</evidence>
<dbReference type="PROSITE" id="PS01159">
    <property type="entry name" value="WW_DOMAIN_1"/>
    <property type="match status" value="3"/>
</dbReference>
<reference evidence="14 16" key="1">
    <citation type="journal article" date="2000" name="Science">
        <title>The genome sequence of Drosophila melanogaster.</title>
        <authorList>
            <person name="Adams M.D."/>
            <person name="Celniker S.E."/>
            <person name="Holt R.A."/>
            <person name="Evans C.A."/>
            <person name="Gocayne J.D."/>
            <person name="Amanatides P.G."/>
            <person name="Scherer S.E."/>
            <person name="Li P.W."/>
            <person name="Hoskins R.A."/>
            <person name="Galle R.F."/>
            <person name="George R.A."/>
            <person name="Lewis S.E."/>
            <person name="Richards S."/>
            <person name="Ashburner M."/>
            <person name="Henderson S.N."/>
            <person name="Sutton G.G."/>
            <person name="Wortman J.R."/>
            <person name="Yandell M.D."/>
            <person name="Zhang Q."/>
            <person name="Chen L.X."/>
            <person name="Brandon R.C."/>
            <person name="Rogers Y.H."/>
            <person name="Blazej R.G."/>
            <person name="Champe M."/>
            <person name="Pfeiffer B.D."/>
            <person name="Wan K.H."/>
            <person name="Doyle C."/>
            <person name="Baxter E.G."/>
            <person name="Helt G."/>
            <person name="Nelson C.R."/>
            <person name="Gabor G.L."/>
            <person name="Abril J.F."/>
            <person name="Agbayani A."/>
            <person name="An H.J."/>
            <person name="Andrews-Pfannkoch C."/>
            <person name="Baldwin D."/>
            <person name="Ballew R.M."/>
            <person name="Basu A."/>
            <person name="Baxendale J."/>
            <person name="Bayraktaroglu L."/>
            <person name="Beasley E.M."/>
            <person name="Beeson K.Y."/>
            <person name="Benos P.V."/>
            <person name="Berman B.P."/>
            <person name="Bhandari D."/>
            <person name="Bolshakov S."/>
            <person name="Borkova D."/>
            <person name="Botchan M.R."/>
            <person name="Bouck J."/>
            <person name="Brokstein P."/>
            <person name="Brottier P."/>
            <person name="Burtis K.C."/>
            <person name="Busam D.A."/>
            <person name="Butler H."/>
            <person name="Cadieu E."/>
            <person name="Center A."/>
            <person name="Chandra I."/>
            <person name="Cherry J.M."/>
            <person name="Cawley S."/>
            <person name="Dahlke C."/>
            <person name="Davenport L.B."/>
            <person name="Davies P."/>
            <person name="de Pablos B."/>
            <person name="Delcher A."/>
            <person name="Deng Z."/>
            <person name="Mays A.D."/>
            <person name="Dew I."/>
            <person name="Dietz S.M."/>
            <person name="Dodson K."/>
            <person name="Doup L.E."/>
            <person name="Downes M."/>
            <person name="Dugan-Rocha S."/>
            <person name="Dunkov B.C."/>
            <person name="Dunn P."/>
            <person name="Durbin K.J."/>
            <person name="Evangelista C.C."/>
            <person name="Ferraz C."/>
            <person name="Ferriera S."/>
            <person name="Fleischmann W."/>
            <person name="Fosler C."/>
            <person name="Gabrielian A.E."/>
            <person name="Garg N.S."/>
            <person name="Gelbart W.M."/>
            <person name="Glasser K."/>
            <person name="Glodek A."/>
            <person name="Gong F."/>
            <person name="Gorrell J.H."/>
            <person name="Gu Z."/>
            <person name="Guan P."/>
            <person name="Harris M."/>
            <person name="Harris N.L."/>
            <person name="Harvey D."/>
            <person name="Heiman T.J."/>
            <person name="Hernandez J.R."/>
            <person name="Houck J."/>
            <person name="Hostin D."/>
            <person name="Houston K.A."/>
            <person name="Howland T.J."/>
            <person name="Wei M.H."/>
            <person name="Ibegwam C."/>
            <person name="Jalali M."/>
            <person name="Kalush F."/>
            <person name="Karpen G.H."/>
            <person name="Ke Z."/>
            <person name="Kennison J.A."/>
            <person name="Ketchum K.A."/>
            <person name="Kimmel B.E."/>
            <person name="Kodira C.D."/>
            <person name="Kraft C."/>
            <person name="Kravitz S."/>
            <person name="Kulp D."/>
            <person name="Lai Z."/>
            <person name="Lasko P."/>
            <person name="Lei Y."/>
            <person name="Levitsky A.A."/>
            <person name="Li J."/>
            <person name="Li Z."/>
            <person name="Liang Y."/>
            <person name="Lin X."/>
            <person name="Liu X."/>
            <person name="Mattei B."/>
            <person name="McIntosh T.C."/>
            <person name="McLeod M.P."/>
            <person name="McPherson D."/>
            <person name="Merkulov G."/>
            <person name="Milshina N.V."/>
            <person name="Mobarry C."/>
            <person name="Morris J."/>
            <person name="Moshrefi A."/>
            <person name="Mount S.M."/>
            <person name="Moy M."/>
            <person name="Murphy B."/>
            <person name="Murphy L."/>
            <person name="Muzny D.M."/>
            <person name="Nelson D.L."/>
            <person name="Nelson D.R."/>
            <person name="Nelson K.A."/>
            <person name="Nixon K."/>
            <person name="Nusskern D.R."/>
            <person name="Pacleb J.M."/>
            <person name="Palazzolo M."/>
            <person name="Pittman G.S."/>
            <person name="Pan S."/>
            <person name="Pollard J."/>
            <person name="Puri V."/>
            <person name="Reese M.G."/>
            <person name="Reinert K."/>
            <person name="Remington K."/>
            <person name="Saunders R.D."/>
            <person name="Scheeler F."/>
            <person name="Shen H."/>
            <person name="Shue B.C."/>
            <person name="Siden-Kiamos I."/>
            <person name="Simpson M."/>
            <person name="Skupski M.P."/>
            <person name="Smith T."/>
            <person name="Spier E."/>
            <person name="Spradling A.C."/>
            <person name="Stapleton M."/>
            <person name="Strong R."/>
            <person name="Sun E."/>
            <person name="Svirskas R."/>
            <person name="Tector C."/>
            <person name="Turner R."/>
            <person name="Venter E."/>
            <person name="Wang A.H."/>
            <person name="Wang X."/>
            <person name="Wang Z.Y."/>
            <person name="Wassarman D.A."/>
            <person name="Weinstock G.M."/>
            <person name="Weissenbach J."/>
            <person name="Williams S.M."/>
            <person name="WoodageT"/>
            <person name="Worley K.C."/>
            <person name="Wu D."/>
            <person name="Yang S."/>
            <person name="Yao Q.A."/>
            <person name="Ye J."/>
            <person name="Yeh R.F."/>
            <person name="Zaveri J.S."/>
            <person name="Zhan M."/>
            <person name="Zhang G."/>
            <person name="Zhao Q."/>
            <person name="Zheng L."/>
            <person name="Zheng X.H."/>
            <person name="Zhong F.N."/>
            <person name="Zhong W."/>
            <person name="Zhou X."/>
            <person name="Zhu S."/>
            <person name="Zhu X."/>
            <person name="Smith H.O."/>
            <person name="Gibbs R.A."/>
            <person name="Myers E.W."/>
            <person name="Rubin G.M."/>
            <person name="Venter J.C."/>
        </authorList>
    </citation>
    <scope>NUCLEOTIDE SEQUENCE [LARGE SCALE GENOMIC DNA]</scope>
    <source>
        <strain evidence="16">Berkeley</strain>
    </source>
</reference>
<dbReference type="GO" id="GO:0045879">
    <property type="term" value="P:negative regulation of smoothened signaling pathway"/>
    <property type="evidence" value="ECO:0007669"/>
    <property type="project" value="UniProtKB-ARBA"/>
</dbReference>
<dbReference type="ExpressionAtlas" id="B7YZY9">
    <property type="expression patterns" value="baseline and differential"/>
</dbReference>